<protein>
    <recommendedName>
        <fullName evidence="3">F-box domain-containing protein</fullName>
    </recommendedName>
</protein>
<dbReference type="Proteomes" id="UP001497480">
    <property type="component" value="Unassembled WGS sequence"/>
</dbReference>
<keyword evidence="2" id="KW-1185">Reference proteome</keyword>
<gene>
    <name evidence="1" type="ORF">LLUT_LOCUS32473</name>
</gene>
<dbReference type="InterPro" id="IPR045286">
    <property type="entry name" value="FBS1-like"/>
</dbReference>
<proteinExistence type="predicted"/>
<dbReference type="PANTHER" id="PTHR34049">
    <property type="entry name" value="F-BOX PROTEIN SKIP27"/>
    <property type="match status" value="1"/>
</dbReference>
<dbReference type="SUPFAM" id="SSF81383">
    <property type="entry name" value="F-box domain"/>
    <property type="match status" value="1"/>
</dbReference>
<dbReference type="EMBL" id="CAXHTB010000023">
    <property type="protein sequence ID" value="CAL0331413.1"/>
    <property type="molecule type" value="Genomic_DNA"/>
</dbReference>
<dbReference type="PANTHER" id="PTHR34049:SF1">
    <property type="entry name" value="F-BOX PROTEIN SKIP27"/>
    <property type="match status" value="1"/>
</dbReference>
<dbReference type="InterPro" id="IPR036047">
    <property type="entry name" value="F-box-like_dom_sf"/>
</dbReference>
<organism evidence="1 2">
    <name type="scientific">Lupinus luteus</name>
    <name type="common">European yellow lupine</name>
    <dbReference type="NCBI Taxonomy" id="3873"/>
    <lineage>
        <taxon>Eukaryota</taxon>
        <taxon>Viridiplantae</taxon>
        <taxon>Streptophyta</taxon>
        <taxon>Embryophyta</taxon>
        <taxon>Tracheophyta</taxon>
        <taxon>Spermatophyta</taxon>
        <taxon>Magnoliopsida</taxon>
        <taxon>eudicotyledons</taxon>
        <taxon>Gunneridae</taxon>
        <taxon>Pentapetalae</taxon>
        <taxon>rosids</taxon>
        <taxon>fabids</taxon>
        <taxon>Fabales</taxon>
        <taxon>Fabaceae</taxon>
        <taxon>Papilionoideae</taxon>
        <taxon>50 kb inversion clade</taxon>
        <taxon>genistoids sensu lato</taxon>
        <taxon>core genistoids</taxon>
        <taxon>Genisteae</taxon>
        <taxon>Lupinus</taxon>
    </lineage>
</organism>
<accession>A0AAV1YC93</accession>
<name>A0AAV1YC93_LUPLU</name>
<sequence length="151" mass="17185">MGFEVYNDARSRRRKRVMVSNTYPLDSNPPLKRMCSGKFTSISKVSLLEALPVDLLVKVLCGVDHEDLEQLFNVSKTIREATKMAKELHFEYSTPKKKTFAFHTAIDMEHVNGFEDIEAPNAPLRKYRSTLSGKNLSSISTVLFGRLDKED</sequence>
<evidence type="ECO:0000313" key="2">
    <source>
        <dbReference type="Proteomes" id="UP001497480"/>
    </source>
</evidence>
<evidence type="ECO:0000313" key="1">
    <source>
        <dbReference type="EMBL" id="CAL0331413.1"/>
    </source>
</evidence>
<evidence type="ECO:0008006" key="3">
    <source>
        <dbReference type="Google" id="ProtNLM"/>
    </source>
</evidence>
<dbReference type="AlphaFoldDB" id="A0AAV1YC93"/>
<reference evidence="1 2" key="1">
    <citation type="submission" date="2024-03" db="EMBL/GenBank/DDBJ databases">
        <authorList>
            <person name="Martinez-Hernandez J."/>
        </authorList>
    </citation>
    <scope>NUCLEOTIDE SEQUENCE [LARGE SCALE GENOMIC DNA]</scope>
</reference>
<comment type="caution">
    <text evidence="1">The sequence shown here is derived from an EMBL/GenBank/DDBJ whole genome shotgun (WGS) entry which is preliminary data.</text>
</comment>